<accession>A0A7Y8AKU5</accession>
<reference evidence="1 2" key="1">
    <citation type="submission" date="2020-04" db="EMBL/GenBank/DDBJ databases">
        <title>Molecular characterization of pseudomonads from Agaricus bisporus reveal novel blotch 2 pathogens in Western Europe.</title>
        <authorList>
            <person name="Taparia T."/>
            <person name="Krijger M."/>
            <person name="Haynes E."/>
            <person name="Elpinstone J.G."/>
            <person name="Noble R."/>
            <person name="Van Der Wolf J."/>
        </authorList>
    </citation>
    <scope>NUCLEOTIDE SEQUENCE [LARGE SCALE GENOMIC DNA]</scope>
    <source>
        <strain evidence="1 2">IPO3746</strain>
    </source>
</reference>
<name>A0A7Y8AKU5_PSETO</name>
<organism evidence="1 2">
    <name type="scientific">Pseudomonas tolaasii</name>
    <dbReference type="NCBI Taxonomy" id="29442"/>
    <lineage>
        <taxon>Bacteria</taxon>
        <taxon>Pseudomonadati</taxon>
        <taxon>Pseudomonadota</taxon>
        <taxon>Gammaproteobacteria</taxon>
        <taxon>Pseudomonadales</taxon>
        <taxon>Pseudomonadaceae</taxon>
        <taxon>Pseudomonas</taxon>
    </lineage>
</organism>
<dbReference type="RefSeq" id="WP_016970966.1">
    <property type="nucleotide sequence ID" value="NZ_CP020369.1"/>
</dbReference>
<evidence type="ECO:0000313" key="1">
    <source>
        <dbReference type="EMBL" id="NWD35987.1"/>
    </source>
</evidence>
<dbReference type="EMBL" id="JACAQK010000007">
    <property type="protein sequence ID" value="NWD35987.1"/>
    <property type="molecule type" value="Genomic_DNA"/>
</dbReference>
<proteinExistence type="predicted"/>
<evidence type="ECO:0000313" key="2">
    <source>
        <dbReference type="Proteomes" id="UP000549134"/>
    </source>
</evidence>
<comment type="caution">
    <text evidence="1">The sequence shown here is derived from an EMBL/GenBank/DDBJ whole genome shotgun (WGS) entry which is preliminary data.</text>
</comment>
<dbReference type="GeneID" id="55846872"/>
<protein>
    <submittedName>
        <fullName evidence="1">Uncharacterized protein</fullName>
    </submittedName>
</protein>
<dbReference type="AlphaFoldDB" id="A0A7Y8AKU5"/>
<dbReference type="Proteomes" id="UP000549134">
    <property type="component" value="Unassembled WGS sequence"/>
</dbReference>
<gene>
    <name evidence="1" type="ORF">HX787_09005</name>
</gene>
<sequence>MINLQSRAIRNNDDTLARVLEQKRAVDEVPDTGSAAARASHNHKYAVIFETIIANHASDTRASKP</sequence>